<keyword evidence="3" id="KW-1185">Reference proteome</keyword>
<protein>
    <submittedName>
        <fullName evidence="2">Uncharacterized protein</fullName>
    </submittedName>
</protein>
<dbReference type="AlphaFoldDB" id="A0AAW1WS56"/>
<evidence type="ECO:0000313" key="3">
    <source>
        <dbReference type="Proteomes" id="UP001457282"/>
    </source>
</evidence>
<dbReference type="Proteomes" id="UP001457282">
    <property type="component" value="Unassembled WGS sequence"/>
</dbReference>
<evidence type="ECO:0000313" key="2">
    <source>
        <dbReference type="EMBL" id="KAK9927391.1"/>
    </source>
</evidence>
<organism evidence="2 3">
    <name type="scientific">Rubus argutus</name>
    <name type="common">Southern blackberry</name>
    <dbReference type="NCBI Taxonomy" id="59490"/>
    <lineage>
        <taxon>Eukaryota</taxon>
        <taxon>Viridiplantae</taxon>
        <taxon>Streptophyta</taxon>
        <taxon>Embryophyta</taxon>
        <taxon>Tracheophyta</taxon>
        <taxon>Spermatophyta</taxon>
        <taxon>Magnoliopsida</taxon>
        <taxon>eudicotyledons</taxon>
        <taxon>Gunneridae</taxon>
        <taxon>Pentapetalae</taxon>
        <taxon>rosids</taxon>
        <taxon>fabids</taxon>
        <taxon>Rosales</taxon>
        <taxon>Rosaceae</taxon>
        <taxon>Rosoideae</taxon>
        <taxon>Rosoideae incertae sedis</taxon>
        <taxon>Rubus</taxon>
    </lineage>
</organism>
<proteinExistence type="predicted"/>
<feature type="compositionally biased region" description="Basic residues" evidence="1">
    <location>
        <begin position="46"/>
        <end position="56"/>
    </location>
</feature>
<gene>
    <name evidence="2" type="ORF">M0R45_024575</name>
</gene>
<name>A0AAW1WS56_RUBAR</name>
<reference evidence="2 3" key="1">
    <citation type="journal article" date="2023" name="G3 (Bethesda)">
        <title>A chromosome-length genome assembly and annotation of blackberry (Rubus argutus, cv. 'Hillquist').</title>
        <authorList>
            <person name="Bruna T."/>
            <person name="Aryal R."/>
            <person name="Dudchenko O."/>
            <person name="Sargent D.J."/>
            <person name="Mead D."/>
            <person name="Buti M."/>
            <person name="Cavallini A."/>
            <person name="Hytonen T."/>
            <person name="Andres J."/>
            <person name="Pham M."/>
            <person name="Weisz D."/>
            <person name="Mascagni F."/>
            <person name="Usai G."/>
            <person name="Natali L."/>
            <person name="Bassil N."/>
            <person name="Fernandez G.E."/>
            <person name="Lomsadze A."/>
            <person name="Armour M."/>
            <person name="Olukolu B."/>
            <person name="Poorten T."/>
            <person name="Britton C."/>
            <person name="Davik J."/>
            <person name="Ashrafi H."/>
            <person name="Aiden E.L."/>
            <person name="Borodovsky M."/>
            <person name="Worthington M."/>
        </authorList>
    </citation>
    <scope>NUCLEOTIDE SEQUENCE [LARGE SCALE GENOMIC DNA]</scope>
    <source>
        <strain evidence="2">PI 553951</strain>
    </source>
</reference>
<feature type="region of interest" description="Disordered" evidence="1">
    <location>
        <begin position="1"/>
        <end position="74"/>
    </location>
</feature>
<sequence length="148" mass="16729">MKNRSKMKEEMKENRKKKNCDGKKKENRKKKKKPDHSAGFPARASLRARAHLRKPKSSPPLSPPSPRHHEAASIKAQSVIVSSRAQTINAAVSFTRPRDLRLCRYTHGCRAITITQIQQPTIIASSQLRIQAVGFLFPCRHKAPHPLP</sequence>
<accession>A0AAW1WS56</accession>
<evidence type="ECO:0000256" key="1">
    <source>
        <dbReference type="SAM" id="MobiDB-lite"/>
    </source>
</evidence>
<comment type="caution">
    <text evidence="2">The sequence shown here is derived from an EMBL/GenBank/DDBJ whole genome shotgun (WGS) entry which is preliminary data.</text>
</comment>
<dbReference type="EMBL" id="JBEDUW010000005">
    <property type="protein sequence ID" value="KAK9927391.1"/>
    <property type="molecule type" value="Genomic_DNA"/>
</dbReference>
<feature type="compositionally biased region" description="Basic residues" evidence="1">
    <location>
        <begin position="25"/>
        <end position="34"/>
    </location>
</feature>
<feature type="compositionally biased region" description="Basic and acidic residues" evidence="1">
    <location>
        <begin position="1"/>
        <end position="24"/>
    </location>
</feature>